<dbReference type="InterPro" id="IPR050902">
    <property type="entry name" value="ABC_Transporter_SBP"/>
</dbReference>
<evidence type="ECO:0000313" key="2">
    <source>
        <dbReference type="EMBL" id="KDE39963.1"/>
    </source>
</evidence>
<dbReference type="Gene3D" id="3.40.50.1980">
    <property type="entry name" value="Nitrogenase molybdenum iron protein domain"/>
    <property type="match status" value="2"/>
</dbReference>
<dbReference type="PANTHER" id="PTHR30535:SF4">
    <property type="entry name" value="HEMIN-BINDING PERIPLASMIC PROTEIN HMUT"/>
    <property type="match status" value="1"/>
</dbReference>
<dbReference type="RefSeq" id="WP_036546105.1">
    <property type="nucleotide sequence ID" value="NZ_JMSZ01000021.1"/>
</dbReference>
<dbReference type="PROSITE" id="PS50983">
    <property type="entry name" value="FE_B12_PBP"/>
    <property type="match status" value="1"/>
</dbReference>
<organism evidence="2 3">
    <name type="scientific">Nitrincola lacisaponensis</name>
    <dbReference type="NCBI Taxonomy" id="267850"/>
    <lineage>
        <taxon>Bacteria</taxon>
        <taxon>Pseudomonadati</taxon>
        <taxon>Pseudomonadota</taxon>
        <taxon>Gammaproteobacteria</taxon>
        <taxon>Oceanospirillales</taxon>
        <taxon>Oceanospirillaceae</taxon>
        <taxon>Nitrincola</taxon>
    </lineage>
</organism>
<dbReference type="PANTHER" id="PTHR30535">
    <property type="entry name" value="VITAMIN B12-BINDING PROTEIN"/>
    <property type="match status" value="1"/>
</dbReference>
<dbReference type="Pfam" id="PF01497">
    <property type="entry name" value="Peripla_BP_2"/>
    <property type="match status" value="1"/>
</dbReference>
<evidence type="ECO:0000259" key="1">
    <source>
        <dbReference type="PROSITE" id="PS50983"/>
    </source>
</evidence>
<protein>
    <submittedName>
        <fullName evidence="2">Periplasmic hemin-binding protein</fullName>
    </submittedName>
</protein>
<proteinExistence type="predicted"/>
<dbReference type="InterPro" id="IPR002491">
    <property type="entry name" value="ABC_transptr_periplasmic_BD"/>
</dbReference>
<dbReference type="SUPFAM" id="SSF53807">
    <property type="entry name" value="Helical backbone' metal receptor"/>
    <property type="match status" value="1"/>
</dbReference>
<reference evidence="2 3" key="1">
    <citation type="journal article" date="2005" name="Int. J. Syst. Evol. Microbiol.">
        <title>Nitrincola lacisaponensis gen. nov., sp. nov., a novel alkaliphilic bacterium isolated from an alkaline, saline lake.</title>
        <authorList>
            <person name="Dimitriu P.A."/>
            <person name="Shukla S.K."/>
            <person name="Conradt J."/>
            <person name="Marquez M.C."/>
            <person name="Ventosa A."/>
            <person name="Maglia A."/>
            <person name="Peyton B.M."/>
            <person name="Pinkart H.C."/>
            <person name="Mormile M.R."/>
        </authorList>
    </citation>
    <scope>NUCLEOTIDE SEQUENCE [LARGE SCALE GENOMIC DNA]</scope>
    <source>
        <strain evidence="2 3">4CA</strain>
    </source>
</reference>
<dbReference type="STRING" id="267850.ADINL_1600"/>
<gene>
    <name evidence="2" type="ORF">ADINL_1600</name>
</gene>
<evidence type="ECO:0000313" key="3">
    <source>
        <dbReference type="Proteomes" id="UP000027318"/>
    </source>
</evidence>
<feature type="domain" description="Fe/B12 periplasmic-binding" evidence="1">
    <location>
        <begin position="12"/>
        <end position="272"/>
    </location>
</feature>
<dbReference type="OrthoDB" id="9797736at2"/>
<dbReference type="EMBL" id="JMSZ01000021">
    <property type="protein sequence ID" value="KDE39963.1"/>
    <property type="molecule type" value="Genomic_DNA"/>
</dbReference>
<name>A0A063Y104_9GAMM</name>
<dbReference type="PATRIC" id="fig|267850.7.peg.1578"/>
<sequence>MQGWAADAPAERVISVDGSITEIVYALQQQHRLVGRDTTSTWPEVAQDLPDVGYMRQLSAEGILSLRPDLILVTADAQPQSVLDQLQQARVDIRVIPNAYTLAGVEDKIIQVADALGVREAGVLLASEVVERTTDLLAELQAQSDSPVKAIFVMNAHNSSMMVAGKGSRADAFMSLAGVINPFSDVINNFQNVSGEALMQANPDIIITLDEVAIPGSGIERLLSDPAVRRTEAGRSGKVVAIEARWLNFGPDLPNSLDSLVSRVKAMRSRGESQGDS</sequence>
<comment type="caution">
    <text evidence="2">The sequence shown here is derived from an EMBL/GenBank/DDBJ whole genome shotgun (WGS) entry which is preliminary data.</text>
</comment>
<keyword evidence="3" id="KW-1185">Reference proteome</keyword>
<dbReference type="AlphaFoldDB" id="A0A063Y104"/>
<accession>A0A063Y104</accession>
<dbReference type="Proteomes" id="UP000027318">
    <property type="component" value="Unassembled WGS sequence"/>
</dbReference>